<keyword evidence="3" id="KW-1185">Reference proteome</keyword>
<gene>
    <name evidence="2" type="ORF">C3E78_12990</name>
</gene>
<dbReference type="GO" id="GO:0016020">
    <property type="term" value="C:membrane"/>
    <property type="evidence" value="ECO:0007669"/>
    <property type="project" value="InterPro"/>
</dbReference>
<name>A0A2S0WNX5_9ACTN</name>
<dbReference type="InterPro" id="IPR016167">
    <property type="entry name" value="FAD-bd_PCMH_sub1"/>
</dbReference>
<dbReference type="Gene3D" id="3.30.465.10">
    <property type="match status" value="1"/>
</dbReference>
<dbReference type="Pfam" id="PF01565">
    <property type="entry name" value="FAD_binding_4"/>
    <property type="match status" value="1"/>
</dbReference>
<dbReference type="Gene3D" id="3.30.70.2520">
    <property type="match status" value="1"/>
</dbReference>
<dbReference type="PIRSF" id="PIRSF000136">
    <property type="entry name" value="LGO_GLO"/>
    <property type="match status" value="1"/>
</dbReference>
<feature type="region of interest" description="Disordered" evidence="1">
    <location>
        <begin position="1"/>
        <end position="28"/>
    </location>
</feature>
<feature type="compositionally biased region" description="Basic residues" evidence="1">
    <location>
        <begin position="11"/>
        <end position="24"/>
    </location>
</feature>
<reference evidence="3" key="1">
    <citation type="submission" date="2018-01" db="EMBL/GenBank/DDBJ databases">
        <authorList>
            <person name="Li J."/>
        </authorList>
    </citation>
    <scope>NUCLEOTIDE SEQUENCE [LARGE SCALE GENOMIC DNA]</scope>
    <source>
        <strain evidence="3">592</strain>
    </source>
</reference>
<dbReference type="InterPro" id="IPR006094">
    <property type="entry name" value="Oxid_FAD_bind_N"/>
</dbReference>
<dbReference type="GO" id="GO:0003885">
    <property type="term" value="F:D-arabinono-1,4-lactone oxidase activity"/>
    <property type="evidence" value="ECO:0007669"/>
    <property type="project" value="InterPro"/>
</dbReference>
<dbReference type="Gene3D" id="3.30.70.2530">
    <property type="match status" value="1"/>
</dbReference>
<dbReference type="KEGG" id="aez:C3E78_12990"/>
<dbReference type="PROSITE" id="PS51387">
    <property type="entry name" value="FAD_PCMH"/>
    <property type="match status" value="1"/>
</dbReference>
<dbReference type="GO" id="GO:0080049">
    <property type="term" value="F:L-gulono-1,4-lactone dehydrogenase activity"/>
    <property type="evidence" value="ECO:0007669"/>
    <property type="project" value="TreeGrafter"/>
</dbReference>
<dbReference type="PANTHER" id="PTHR43762">
    <property type="entry name" value="L-GULONOLACTONE OXIDASE"/>
    <property type="match status" value="1"/>
</dbReference>
<evidence type="ECO:0000313" key="2">
    <source>
        <dbReference type="EMBL" id="AWB93048.1"/>
    </source>
</evidence>
<proteinExistence type="predicted"/>
<dbReference type="SUPFAM" id="SSF56176">
    <property type="entry name" value="FAD-binding/transporter-associated domain-like"/>
    <property type="match status" value="1"/>
</dbReference>
<dbReference type="InterPro" id="IPR010031">
    <property type="entry name" value="FAD_lactone_oxidase-like"/>
</dbReference>
<dbReference type="EMBL" id="CP026952">
    <property type="protein sequence ID" value="AWB93048.1"/>
    <property type="molecule type" value="Genomic_DNA"/>
</dbReference>
<dbReference type="GO" id="GO:0071949">
    <property type="term" value="F:FAD binding"/>
    <property type="evidence" value="ECO:0007669"/>
    <property type="project" value="InterPro"/>
</dbReference>
<dbReference type="InterPro" id="IPR007173">
    <property type="entry name" value="ALO_C"/>
</dbReference>
<dbReference type="Gene3D" id="1.10.45.10">
    <property type="entry name" value="Vanillyl-alcohol Oxidase, Chain A, domain 4"/>
    <property type="match status" value="1"/>
</dbReference>
<dbReference type="Proteomes" id="UP000244384">
    <property type="component" value="Chromosome"/>
</dbReference>
<dbReference type="Pfam" id="PF04030">
    <property type="entry name" value="ALO"/>
    <property type="match status" value="1"/>
</dbReference>
<dbReference type="AlphaFoldDB" id="A0A2S0WNX5"/>
<evidence type="ECO:0000313" key="3">
    <source>
        <dbReference type="Proteomes" id="UP000244384"/>
    </source>
</evidence>
<dbReference type="Gene3D" id="3.30.43.10">
    <property type="entry name" value="Uridine Diphospho-n-acetylenolpyruvylglucosamine Reductase, domain 2"/>
    <property type="match status" value="1"/>
</dbReference>
<dbReference type="InterPro" id="IPR016166">
    <property type="entry name" value="FAD-bd_PCMH"/>
</dbReference>
<dbReference type="InterPro" id="IPR016171">
    <property type="entry name" value="Vanillyl_alc_oxidase_C-sub2"/>
</dbReference>
<organism evidence="2 3">
    <name type="scientific">Aeromicrobium chenweiae</name>
    <dbReference type="NCBI Taxonomy" id="2079793"/>
    <lineage>
        <taxon>Bacteria</taxon>
        <taxon>Bacillati</taxon>
        <taxon>Actinomycetota</taxon>
        <taxon>Actinomycetes</taxon>
        <taxon>Propionibacteriales</taxon>
        <taxon>Nocardioidaceae</taxon>
        <taxon>Aeromicrobium</taxon>
    </lineage>
</organism>
<dbReference type="PANTHER" id="PTHR43762:SF1">
    <property type="entry name" value="D-ARABINONO-1,4-LACTONE OXIDASE"/>
    <property type="match status" value="1"/>
</dbReference>
<evidence type="ECO:0000256" key="1">
    <source>
        <dbReference type="SAM" id="MobiDB-lite"/>
    </source>
</evidence>
<accession>A0A5F2EWJ8</accession>
<dbReference type="InterPro" id="IPR036318">
    <property type="entry name" value="FAD-bd_PCMH-like_sf"/>
</dbReference>
<accession>A0A2S0WNX5</accession>
<dbReference type="InterPro" id="IPR016169">
    <property type="entry name" value="FAD-bd_PCMH_sub2"/>
</dbReference>
<protein>
    <submittedName>
        <fullName evidence="2">FAD-binding protein</fullName>
    </submittedName>
</protein>
<dbReference type="OrthoDB" id="9800184at2"/>
<sequence length="440" mass="48071">MPSAQVSHGRGAFRRDRRPRRAHTGRVTGTNWAGNLTYRATVLHEPSSIDELVELVARTPRLRALGSRHSFNAIADTDAAQVSVGRLPVVVDVDETARTVTVSAGLRYGELVERLDQQGWALPNLASLPHISVAGAVATGTHGSGDRNGSLAAAVAAVQMVRPDGTLHEVRRGDADFEGSVVALGRLGVVTSLALDVVPAFEVRQDVFEHLPWAQVEEHFDEVTSAAYSVSMFTDWSETGPHQVWLKSRADQQAAPTELFGATPAAEGVHPLPGISAEFTTQQLGRSGRWWDRLPHFRLGYTPSDGDELQSEFLVPRAHALEAIAAVRALAPQVQRLLLVSEIRTIAGDDLWLSPAHSTDCVALHFTWRLDVPAVTAFLPTLDDALAPFAARPHWGKVFETTPERLLAAYPRLPDFRDLVDKADPERKLANELTESWLRP</sequence>